<evidence type="ECO:0000313" key="5">
    <source>
        <dbReference type="EMBL" id="VAX32822.1"/>
    </source>
</evidence>
<dbReference type="PANTHER" id="PTHR12302:SF3">
    <property type="entry name" value="SERINE_THREONINE-PROTEIN KINASE 31"/>
    <property type="match status" value="1"/>
</dbReference>
<keyword evidence="1" id="KW-0540">Nuclease</keyword>
<dbReference type="SMART" id="SM00318">
    <property type="entry name" value="SNc"/>
    <property type="match status" value="1"/>
</dbReference>
<organism evidence="5">
    <name type="scientific">hydrothermal vent metagenome</name>
    <dbReference type="NCBI Taxonomy" id="652676"/>
    <lineage>
        <taxon>unclassified sequences</taxon>
        <taxon>metagenomes</taxon>
        <taxon>ecological metagenomes</taxon>
    </lineage>
</organism>
<evidence type="ECO:0000259" key="4">
    <source>
        <dbReference type="PROSITE" id="PS50830"/>
    </source>
</evidence>
<gene>
    <name evidence="5" type="ORF">MNBD_NITROSPIRAE03-1573</name>
</gene>
<dbReference type="PROSITE" id="PS50830">
    <property type="entry name" value="TNASE_3"/>
    <property type="match status" value="1"/>
</dbReference>
<dbReference type="GO" id="GO:0004519">
    <property type="term" value="F:endonuclease activity"/>
    <property type="evidence" value="ECO:0007669"/>
    <property type="project" value="UniProtKB-KW"/>
</dbReference>
<dbReference type="Gene3D" id="2.40.50.90">
    <property type="match status" value="1"/>
</dbReference>
<dbReference type="InterPro" id="IPR035437">
    <property type="entry name" value="SNase_OB-fold_sf"/>
</dbReference>
<dbReference type="InterPro" id="IPR016071">
    <property type="entry name" value="Staphylococal_nuclease_OB-fold"/>
</dbReference>
<keyword evidence="2" id="KW-0255">Endonuclease</keyword>
<protein>
    <recommendedName>
        <fullName evidence="4">TNase-like domain-containing protein</fullName>
    </recommendedName>
</protein>
<dbReference type="PROSITE" id="PS51257">
    <property type="entry name" value="PROKAR_LIPOPROTEIN"/>
    <property type="match status" value="1"/>
</dbReference>
<evidence type="ECO:0000256" key="2">
    <source>
        <dbReference type="ARBA" id="ARBA00022759"/>
    </source>
</evidence>
<dbReference type="PANTHER" id="PTHR12302">
    <property type="entry name" value="EBNA2 BINDING PROTEIN P100"/>
    <property type="match status" value="1"/>
</dbReference>
<dbReference type="Pfam" id="PF00565">
    <property type="entry name" value="SNase"/>
    <property type="match status" value="1"/>
</dbReference>
<accession>A0A3B1CWM2</accession>
<evidence type="ECO:0000256" key="1">
    <source>
        <dbReference type="ARBA" id="ARBA00022722"/>
    </source>
</evidence>
<proteinExistence type="predicted"/>
<dbReference type="SUPFAM" id="SSF50199">
    <property type="entry name" value="Staphylococcal nuclease"/>
    <property type="match status" value="1"/>
</dbReference>
<feature type="domain" description="TNase-like" evidence="4">
    <location>
        <begin position="39"/>
        <end position="163"/>
    </location>
</feature>
<dbReference type="EMBL" id="UOGI01000153">
    <property type="protein sequence ID" value="VAX32822.1"/>
    <property type="molecule type" value="Genomic_DNA"/>
</dbReference>
<reference evidence="5" key="1">
    <citation type="submission" date="2018-06" db="EMBL/GenBank/DDBJ databases">
        <authorList>
            <person name="Zhirakovskaya E."/>
        </authorList>
    </citation>
    <scope>NUCLEOTIDE SEQUENCE</scope>
</reference>
<keyword evidence="3" id="KW-0378">Hydrolase</keyword>
<name>A0A3B1CWM2_9ZZZZ</name>
<evidence type="ECO:0000256" key="3">
    <source>
        <dbReference type="ARBA" id="ARBA00022801"/>
    </source>
</evidence>
<sequence length="284" mass="33098">MSKRNIGYLLLTGIVLWLITFSRTTPSYAAGTGCDYFYVRKVIDGDTFVIENGERVRLIGIDTPETVDPRVDVAWFGKEASEKLKALIEGKKVCLKRDRDRTIERGKYNRLLRYAWVNNTFINRELLLQGYAFAYTRYPFQYLKVFRRYEREAREKGIGLWDEKKHFAWEREYKKNLELSKTCGQVGTICPWTAKKQTGQIKTVRLFVRKAHDIGDRVFLNSERDFGHESNFTVMIMKSPDSAAIDFENVFQGKVVDVRGKIRLYNGRAEIIVHDLSRISIVQP</sequence>
<dbReference type="AlphaFoldDB" id="A0A3B1CWM2"/>
<dbReference type="GO" id="GO:0016787">
    <property type="term" value="F:hydrolase activity"/>
    <property type="evidence" value="ECO:0007669"/>
    <property type="project" value="UniProtKB-KW"/>
</dbReference>